<feature type="compositionally biased region" description="Polar residues" evidence="1">
    <location>
        <begin position="929"/>
        <end position="938"/>
    </location>
</feature>
<keyword evidence="2" id="KW-0472">Membrane</keyword>
<evidence type="ECO:0008006" key="5">
    <source>
        <dbReference type="Google" id="ProtNLM"/>
    </source>
</evidence>
<feature type="compositionally biased region" description="Basic and acidic residues" evidence="1">
    <location>
        <begin position="791"/>
        <end position="830"/>
    </location>
</feature>
<feature type="compositionally biased region" description="Polar residues" evidence="1">
    <location>
        <begin position="949"/>
        <end position="962"/>
    </location>
</feature>
<comment type="caution">
    <text evidence="3">The sequence shown here is derived from an EMBL/GenBank/DDBJ whole genome shotgun (WGS) entry which is preliminary data.</text>
</comment>
<feature type="region of interest" description="Disordered" evidence="1">
    <location>
        <begin position="1236"/>
        <end position="1354"/>
    </location>
</feature>
<evidence type="ECO:0000256" key="1">
    <source>
        <dbReference type="SAM" id="MobiDB-lite"/>
    </source>
</evidence>
<feature type="region of interest" description="Disordered" evidence="1">
    <location>
        <begin position="1013"/>
        <end position="1175"/>
    </location>
</feature>
<feature type="compositionally biased region" description="Polar residues" evidence="1">
    <location>
        <begin position="1060"/>
        <end position="1072"/>
    </location>
</feature>
<evidence type="ECO:0000256" key="2">
    <source>
        <dbReference type="SAM" id="Phobius"/>
    </source>
</evidence>
<feature type="compositionally biased region" description="Basic and acidic residues" evidence="1">
    <location>
        <begin position="1014"/>
        <end position="1030"/>
    </location>
</feature>
<feature type="region of interest" description="Disordered" evidence="1">
    <location>
        <begin position="62"/>
        <end position="82"/>
    </location>
</feature>
<feature type="region of interest" description="Disordered" evidence="1">
    <location>
        <begin position="785"/>
        <end position="858"/>
    </location>
</feature>
<feature type="compositionally biased region" description="Polar residues" evidence="1">
    <location>
        <begin position="1236"/>
        <end position="1247"/>
    </location>
</feature>
<dbReference type="PANTHER" id="PTHR33870:SF32">
    <property type="match status" value="1"/>
</dbReference>
<keyword evidence="2" id="KW-0812">Transmembrane</keyword>
<evidence type="ECO:0000313" key="4">
    <source>
        <dbReference type="Proteomes" id="UP000436088"/>
    </source>
</evidence>
<protein>
    <recommendedName>
        <fullName evidence="5">Cardiomyopathy-associated protein 5</fullName>
    </recommendedName>
</protein>
<sequence>MGFDAKGFFIFAFFVYTYFPSFFYILICFSPIIICTAIYIRFYWKTKHPKVQVVKKKDSEERSSAYVNRSNEEKPSPDVNRLKVPSLRNQKSVRRNARKEVLEWDRNDSPHVLFSRGIYDILPGKSSLLEENSKLALEVNGSSNMELGGSSSQNETRNDQAPNEANPLFDNATYSVSGDSFGGQSGNRLIDVGDGGRGGTGGVFDVGRLEERRKAENVKVQEDRNKMVEWTKEDEKNLMDLGSERHQRLESLMAKRRARKMFKMAIEKSLMDKGIVPHSQIAPILIVKNNILGASNNANEEGLQMPGSAPSVLLPTQNPFDLPYDPFEEKPNLTADSFLREFIPANQKEMFFCRHESFCHGPLFTFDTTPDPNDQFNPYYGAEKRLVGGPAVDRFRRSPDDEGGPLRQNSIAFGSEIDVIEIEESNHNEAMNSLGEKNEKITETANDKIEIVENNENPHVLSGSEVRMDIDSTKNNDSSSSASSSDDSESGLDQTTKPLSLCASQVRKALNLSIPPKGRTLSKLPFDPSPSPRRTEFNLFYNTYRRQSHTRNCSIASDLQVEVSEVGSTTLSTDGTGSPVEGDVTYDGDVERDINSDNEELWPGSFNLTREANGEKLRELDDIIEEDSVEVKLSGLDKKPDEPIASIFPSEQEATQILNDTTSLSSRLDTTEDGASYPANINLATHEDATPNVSENISPEDLGKTAQLTEKSVVRSSPEPCFQQPEQKPTEELNIVCNVKPITQGDANTLELKSSETRDDGAQAFIEPAALGEMRKPDEAINSDSCKYKHGNMETSHESTRTIDSQKKMEESQPLKYIEEDTHNLSKNDTADAPNAVQSRDQPSKNIGQDTQNLTEYNNGDAHNVVQSIVNQNIAEDNISGVEERLESSIAMDLTQRLAIEQTHLSSCALPRSVLPQNILVQRIPISNAEQQRQNGRPQSEMEDIERYNSASNQPQESSTFNMPPISRHLVENSMDHSSSNCNPGTSEGSSSTTKESPIGSPVHILNELVLEGTHGKEDSSTKSSKDESKTSTNSMDVKEPSKPSGESNPDFIELLGESKNLTVHNSGTDLSKSNEENAKSDGPKTMVTEKVIPLEGTHGKEDSMKSSKDESQTSKSSKGAKEESKPHCQSNPDSNEHIGGSKKLTEHNFGTDPSKPEKGNAKSDDPKTSETEKVIPLLNLGTQLQQQYTEIDLICNVIESLTDKMTNSKSLNHVLDGEGDPKISSSQKAIRILSGNSGATSAGSVNDTEHESRTLAKADASAGLSTSNGESNSLKDIKNSGDAQKLSSQESVSGAMESKEDNLKAIGESISGVDNTAKDMLVDHTASIEASEPEESKVKAFNTKENDRNEVAK</sequence>
<feature type="compositionally biased region" description="Polar residues" evidence="1">
    <location>
        <begin position="141"/>
        <end position="163"/>
    </location>
</feature>
<keyword evidence="4" id="KW-1185">Reference proteome</keyword>
<feature type="compositionally biased region" description="Polar residues" evidence="1">
    <location>
        <begin position="1264"/>
        <end position="1273"/>
    </location>
</feature>
<feature type="region of interest" description="Disordered" evidence="1">
    <location>
        <begin position="470"/>
        <end position="495"/>
    </location>
</feature>
<gene>
    <name evidence="3" type="ORF">F3Y22_tig00000973pilonHSYRG00016</name>
</gene>
<feature type="compositionally biased region" description="Basic and acidic residues" evidence="1">
    <location>
        <begin position="1155"/>
        <end position="1174"/>
    </location>
</feature>
<feature type="transmembrane region" description="Helical" evidence="2">
    <location>
        <begin position="7"/>
        <end position="40"/>
    </location>
</feature>
<organism evidence="3 4">
    <name type="scientific">Hibiscus syriacus</name>
    <name type="common">Rose of Sharon</name>
    <dbReference type="NCBI Taxonomy" id="106335"/>
    <lineage>
        <taxon>Eukaryota</taxon>
        <taxon>Viridiplantae</taxon>
        <taxon>Streptophyta</taxon>
        <taxon>Embryophyta</taxon>
        <taxon>Tracheophyta</taxon>
        <taxon>Spermatophyta</taxon>
        <taxon>Magnoliopsida</taxon>
        <taxon>eudicotyledons</taxon>
        <taxon>Gunneridae</taxon>
        <taxon>Pentapetalae</taxon>
        <taxon>rosids</taxon>
        <taxon>malvids</taxon>
        <taxon>Malvales</taxon>
        <taxon>Malvaceae</taxon>
        <taxon>Malvoideae</taxon>
        <taxon>Hibiscus</taxon>
    </lineage>
</organism>
<feature type="region of interest" description="Disordered" evidence="1">
    <location>
        <begin position="929"/>
        <end position="1000"/>
    </location>
</feature>
<feature type="compositionally biased region" description="Low complexity" evidence="1">
    <location>
        <begin position="475"/>
        <end position="485"/>
    </location>
</feature>
<feature type="region of interest" description="Disordered" evidence="1">
    <location>
        <begin position="141"/>
        <end position="171"/>
    </location>
</feature>
<dbReference type="EMBL" id="VEPZ02000088">
    <property type="protein sequence ID" value="KAE8733806.1"/>
    <property type="molecule type" value="Genomic_DNA"/>
</dbReference>
<proteinExistence type="predicted"/>
<feature type="compositionally biased region" description="Basic and acidic residues" evidence="1">
    <location>
        <begin position="1335"/>
        <end position="1354"/>
    </location>
</feature>
<feature type="compositionally biased region" description="Low complexity" evidence="1">
    <location>
        <begin position="985"/>
        <end position="997"/>
    </location>
</feature>
<reference evidence="3" key="1">
    <citation type="submission" date="2019-09" db="EMBL/GenBank/DDBJ databases">
        <title>Draft genome information of white flower Hibiscus syriacus.</title>
        <authorList>
            <person name="Kim Y.-M."/>
        </authorList>
    </citation>
    <scope>NUCLEOTIDE SEQUENCE [LARGE SCALE GENOMIC DNA]</scope>
    <source>
        <strain evidence="3">YM2019G1</strain>
    </source>
</reference>
<evidence type="ECO:0000313" key="3">
    <source>
        <dbReference type="EMBL" id="KAE8733806.1"/>
    </source>
</evidence>
<feature type="compositionally biased region" description="Polar residues" evidence="1">
    <location>
        <begin position="836"/>
        <end position="858"/>
    </location>
</feature>
<feature type="compositionally biased region" description="Basic and acidic residues" evidence="1">
    <location>
        <begin position="1248"/>
        <end position="1257"/>
    </location>
</feature>
<dbReference type="Proteomes" id="UP000436088">
    <property type="component" value="Unassembled WGS sequence"/>
</dbReference>
<dbReference type="PANTHER" id="PTHR33870">
    <property type="entry name" value="CARDIOMYOPATHY-ASSOCIATED PROTEIN"/>
    <property type="match status" value="1"/>
</dbReference>
<feature type="compositionally biased region" description="Basic and acidic residues" evidence="1">
    <location>
        <begin position="1098"/>
        <end position="1113"/>
    </location>
</feature>
<keyword evidence="2" id="KW-1133">Transmembrane helix</keyword>
<feature type="compositionally biased region" description="Polar residues" evidence="1">
    <location>
        <begin position="1282"/>
        <end position="1293"/>
    </location>
</feature>
<accession>A0A6A3CXG1</accession>
<name>A0A6A3CXG1_HIBSY</name>
<feature type="compositionally biased region" description="Basic and acidic residues" evidence="1">
    <location>
        <begin position="1073"/>
        <end position="1083"/>
    </location>
</feature>